<dbReference type="RefSeq" id="WP_051575656.1">
    <property type="nucleotide sequence ID" value="NZ_AQRA01000002.1"/>
</dbReference>
<keyword evidence="2" id="KW-0472">Membrane</keyword>
<dbReference type="Proteomes" id="UP000023541">
    <property type="component" value="Unassembled WGS sequence"/>
</dbReference>
<organism evidence="4 5">
    <name type="scientific">Aquimarina atlantica</name>
    <dbReference type="NCBI Taxonomy" id="1317122"/>
    <lineage>
        <taxon>Bacteria</taxon>
        <taxon>Pseudomonadati</taxon>
        <taxon>Bacteroidota</taxon>
        <taxon>Flavobacteriia</taxon>
        <taxon>Flavobacteriales</taxon>
        <taxon>Flavobacteriaceae</taxon>
        <taxon>Aquimarina</taxon>
    </lineage>
</organism>
<dbReference type="Gene3D" id="2.60.40.1120">
    <property type="entry name" value="Carboxypeptidase-like, regulatory domain"/>
    <property type="match status" value="1"/>
</dbReference>
<evidence type="ECO:0000256" key="2">
    <source>
        <dbReference type="ARBA" id="ARBA00023136"/>
    </source>
</evidence>
<dbReference type="AlphaFoldDB" id="A0A023BZS9"/>
<dbReference type="STRING" id="1317122.ATO12_10565"/>
<keyword evidence="5" id="KW-1185">Reference proteome</keyword>
<dbReference type="Pfam" id="PF13715">
    <property type="entry name" value="CarbopepD_reg_2"/>
    <property type="match status" value="1"/>
</dbReference>
<gene>
    <name evidence="4" type="ORF">ATO12_10565</name>
</gene>
<dbReference type="InterPro" id="IPR008969">
    <property type="entry name" value="CarboxyPept-like_regulatory"/>
</dbReference>
<accession>A0A023BZS9</accession>
<keyword evidence="4" id="KW-0675">Receptor</keyword>
<keyword evidence="3" id="KW-0998">Cell outer membrane</keyword>
<comment type="subcellular location">
    <subcellularLocation>
        <location evidence="1">Cell outer membrane</location>
    </subcellularLocation>
</comment>
<name>A0A023BZS9_9FLAO</name>
<sequence length="961" mass="107829">MTYYSFDPKYILLIFFCSISSIHAQQTELKGKIIDAISGENIEKVTVHIKETKTTVLTNAFGEFNFNDIMLPLGEQVLIISKEGYITKRFPITINEGNVLDLKKIDLQFDFNTEQQQIGTISLSDHELDEDNDISFSVSGLLQSTRDVFLTAAAFDFSSTFFRPRGLGNENGKILINGVEMNKFSNGRPQWSNWGGLNDVQRNQEFSLGISENDYTFGDLLGTSNIIMRASKYRKGGKISYAFSNRSYQGRVIGTYNSGVTAKGWAFSVSLSRRYGKEGFVEGTLYDSNSFFVSIEKKLGNKHSLNLTGFYTPNRRGRSTAITDEVFSLKGNKYNPNWGYLNGEIRNSKERKIEEPVFMLNHYWDISKKTHLQTNIAFQTGKIANSRIDNGGSDLITGPSGQQTYIGGGRSADTNPVHPDNMPSSFLEDPNPTPLDYQNAFLAQQNFINNGQLNWDAILQTNQQNAQKGSNSTYILYEDRTDDTLLSGNMILNSQFNTYITLNAAIGYKNLKSQNFAEVTDLLGGTGFLDVDMFALSSTGLSSSELASRAQSDLRNPNRIVEVGDRYDYNYEIEASAINGFIQGQFKLKRVNFFLGGTVSQTSYQRNGLFENGYFPGNDSFGKSEALNFMNYGVKAGTTIAINGHHFIKLQGAYFNKPPTIRNAFANARYNNSTIAQLIGEHQESEKIQSVDGSYIFRSPKIKARLTGYYSKILDATNISFFFTEAISGSDVGFVQEILTDIDKRYIGGEFGIEYQITPTIKIKGAAAAGSFVFDNDPDLVLTSTSEAFSDIAGIQSFGKSALKGYHIAGGPQRAGQLGFEYRDPDFWWFGATTNYFSNAYINISPFARTANFYRDTDGLPFNDYDEDVAKQLLQQEQFKDYFLVNAIGGKSWRIKKYYIGFLASINNILNQEYKTGGFEQARKANYRLALEESQRDTPVYGSKYFYGYGTSYYLNVYVRF</sequence>
<dbReference type="OrthoDB" id="1453181at2"/>
<dbReference type="EMBL" id="AQRA01000002">
    <property type="protein sequence ID" value="EZH75158.1"/>
    <property type="molecule type" value="Genomic_DNA"/>
</dbReference>
<evidence type="ECO:0000313" key="5">
    <source>
        <dbReference type="Proteomes" id="UP000023541"/>
    </source>
</evidence>
<proteinExistence type="predicted"/>
<dbReference type="SUPFAM" id="SSF56935">
    <property type="entry name" value="Porins"/>
    <property type="match status" value="1"/>
</dbReference>
<comment type="caution">
    <text evidence="4">The sequence shown here is derived from an EMBL/GenBank/DDBJ whole genome shotgun (WGS) entry which is preliminary data.</text>
</comment>
<dbReference type="InterPro" id="IPR036942">
    <property type="entry name" value="Beta-barrel_TonB_sf"/>
</dbReference>
<protein>
    <submittedName>
        <fullName evidence="4">TonB-dependent receptor</fullName>
    </submittedName>
</protein>
<dbReference type="GO" id="GO:0009279">
    <property type="term" value="C:cell outer membrane"/>
    <property type="evidence" value="ECO:0007669"/>
    <property type="project" value="UniProtKB-SubCell"/>
</dbReference>
<dbReference type="SUPFAM" id="SSF49464">
    <property type="entry name" value="Carboxypeptidase regulatory domain-like"/>
    <property type="match status" value="1"/>
</dbReference>
<dbReference type="eggNOG" id="COG1629">
    <property type="taxonomic scope" value="Bacteria"/>
</dbReference>
<dbReference type="Gene3D" id="2.40.170.20">
    <property type="entry name" value="TonB-dependent receptor, beta-barrel domain"/>
    <property type="match status" value="1"/>
</dbReference>
<evidence type="ECO:0000313" key="4">
    <source>
        <dbReference type="EMBL" id="EZH75158.1"/>
    </source>
</evidence>
<reference evidence="4 5" key="1">
    <citation type="submission" date="2014-04" db="EMBL/GenBank/DDBJ databases">
        <title>Aquimarina sp. 22II-S11-z7 Genome Sequencing.</title>
        <authorList>
            <person name="Lai Q."/>
        </authorList>
    </citation>
    <scope>NUCLEOTIDE SEQUENCE [LARGE SCALE GENOMIC DNA]</scope>
    <source>
        <strain evidence="4 5">22II-S11-z7</strain>
    </source>
</reference>
<evidence type="ECO:0000256" key="1">
    <source>
        <dbReference type="ARBA" id="ARBA00004442"/>
    </source>
</evidence>
<evidence type="ECO:0000256" key="3">
    <source>
        <dbReference type="ARBA" id="ARBA00023237"/>
    </source>
</evidence>